<gene>
    <name evidence="5" type="ORF">A2664_03730</name>
</gene>
<dbReference type="Gene3D" id="3.50.30.10">
    <property type="entry name" value="Phosphohistidine domain"/>
    <property type="match status" value="1"/>
</dbReference>
<dbReference type="GO" id="GO:0008986">
    <property type="term" value="F:pyruvate, water dikinase activity"/>
    <property type="evidence" value="ECO:0007669"/>
    <property type="project" value="InterPro"/>
</dbReference>
<dbReference type="PANTHER" id="PTHR43030">
    <property type="entry name" value="PHOSPHOENOLPYRUVATE SYNTHASE"/>
    <property type="match status" value="1"/>
</dbReference>
<evidence type="ECO:0000259" key="4">
    <source>
        <dbReference type="Pfam" id="PF00391"/>
    </source>
</evidence>
<comment type="caution">
    <text evidence="5">The sequence shown here is derived from an EMBL/GenBank/DDBJ whole genome shotgun (WGS) entry which is preliminary data.</text>
</comment>
<proteinExistence type="inferred from homology"/>
<dbReference type="InterPro" id="IPR018274">
    <property type="entry name" value="PEP_util_AS"/>
</dbReference>
<feature type="domain" description="PEP-utilising enzyme mobile" evidence="4">
    <location>
        <begin position="408"/>
        <end position="479"/>
    </location>
</feature>
<dbReference type="InterPro" id="IPR008279">
    <property type="entry name" value="PEP-util_enz_mobile_dom"/>
</dbReference>
<keyword evidence="3" id="KW-0067">ATP-binding</keyword>
<protein>
    <recommendedName>
        <fullName evidence="4">PEP-utilising enzyme mobile domain-containing protein</fullName>
    </recommendedName>
</protein>
<reference evidence="5 6" key="1">
    <citation type="journal article" date="2016" name="Nat. Commun.">
        <title>Thousands of microbial genomes shed light on interconnected biogeochemical processes in an aquifer system.</title>
        <authorList>
            <person name="Anantharaman K."/>
            <person name="Brown C.T."/>
            <person name="Hug L.A."/>
            <person name="Sharon I."/>
            <person name="Castelle C.J."/>
            <person name="Probst A.J."/>
            <person name="Thomas B.C."/>
            <person name="Singh A."/>
            <person name="Wilkins M.J."/>
            <person name="Karaoz U."/>
            <person name="Brodie E.L."/>
            <person name="Williams K.H."/>
            <person name="Hubbard S.S."/>
            <person name="Banfield J.F."/>
        </authorList>
    </citation>
    <scope>NUCLEOTIDE SEQUENCE [LARGE SCALE GENOMIC DNA]</scope>
</reference>
<sequence>MKKIDLESIQESDLTYFGERAEPPFGSSAIISGMQNRELSRSLLGLETIVRWLQVNHYFYQFAGDLLEIEAEVKNKFDVSNNQYINSLIEQCLQAGDKLREVSLLFRKYVGDKSADKKVLADAILVYSRALSHYTVFYQITFFERPLVEFAEELVKKYTANKEEAQKLYDTISVADRLTTAEYEQDDFLRLAGIREEELPIVAENHAQKYGWLGVRYFIGDAWTKETVLKRLEGINKTKALHELEIRLAHRKEREQKIEKAISSFSVQDKHVVDIIRKVVYLRTQRGDFVHESAAIVRPVLDKIAQLLNISYEGLICLSADEVSTALKGEFDYVSHVKNRLENFLIYHVQGDEYRILEGAEVVSFVQSHPFLDMTKDAVTEFSGKTGYAGCARGTVKIIKTGKDVEKFERGDILVTTMTTSNLLPALEKASAFVTDEGGITCHAAIMAREMRKPCVVGTKIATHVLKDGDIVEVNADTGVVKIVK</sequence>
<dbReference type="PANTHER" id="PTHR43030:SF1">
    <property type="entry name" value="PHOSPHOENOLPYRUVATE SYNTHASE"/>
    <property type="match status" value="1"/>
</dbReference>
<dbReference type="GO" id="GO:0005524">
    <property type="term" value="F:ATP binding"/>
    <property type="evidence" value="ECO:0007669"/>
    <property type="project" value="UniProtKB-KW"/>
</dbReference>
<dbReference type="STRING" id="1802301.A2664_03730"/>
<dbReference type="InterPro" id="IPR006319">
    <property type="entry name" value="PEP_synth"/>
</dbReference>
<dbReference type="SUPFAM" id="SSF52009">
    <property type="entry name" value="Phosphohistidine domain"/>
    <property type="match status" value="1"/>
</dbReference>
<evidence type="ECO:0000256" key="2">
    <source>
        <dbReference type="ARBA" id="ARBA00022741"/>
    </source>
</evidence>
<organism evidence="5 6">
    <name type="scientific">Candidatus Taylorbacteria bacterium RIFCSPHIGHO2_01_FULL_46_22b</name>
    <dbReference type="NCBI Taxonomy" id="1802301"/>
    <lineage>
        <taxon>Bacteria</taxon>
        <taxon>Candidatus Tayloriibacteriota</taxon>
    </lineage>
</organism>
<dbReference type="InterPro" id="IPR036637">
    <property type="entry name" value="Phosphohistidine_dom_sf"/>
</dbReference>
<evidence type="ECO:0000313" key="6">
    <source>
        <dbReference type="Proteomes" id="UP000178873"/>
    </source>
</evidence>
<dbReference type="Proteomes" id="UP000178873">
    <property type="component" value="Unassembled WGS sequence"/>
</dbReference>
<accession>A0A1G2M1D1</accession>
<comment type="similarity">
    <text evidence="1">Belongs to the PEP-utilizing enzyme family.</text>
</comment>
<dbReference type="AlphaFoldDB" id="A0A1G2M1D1"/>
<keyword evidence="2" id="KW-0547">Nucleotide-binding</keyword>
<dbReference type="EMBL" id="MHRF01000013">
    <property type="protein sequence ID" value="OHA17700.1"/>
    <property type="molecule type" value="Genomic_DNA"/>
</dbReference>
<dbReference type="Pfam" id="PF00391">
    <property type="entry name" value="PEP-utilizers"/>
    <property type="match status" value="1"/>
</dbReference>
<name>A0A1G2M1D1_9BACT</name>
<evidence type="ECO:0000256" key="1">
    <source>
        <dbReference type="ARBA" id="ARBA00007837"/>
    </source>
</evidence>
<evidence type="ECO:0000313" key="5">
    <source>
        <dbReference type="EMBL" id="OHA17700.1"/>
    </source>
</evidence>
<evidence type="ECO:0000256" key="3">
    <source>
        <dbReference type="ARBA" id="ARBA00022840"/>
    </source>
</evidence>
<dbReference type="PROSITE" id="PS00370">
    <property type="entry name" value="PEP_ENZYMES_PHOS_SITE"/>
    <property type="match status" value="1"/>
</dbReference>